<evidence type="ECO:0000313" key="2">
    <source>
        <dbReference type="EMBL" id="QHT60576.1"/>
    </source>
</evidence>
<protein>
    <submittedName>
        <fullName evidence="2">Uncharacterized protein</fullName>
    </submittedName>
</protein>
<dbReference type="RefSeq" id="WP_162356912.1">
    <property type="nucleotide sequence ID" value="NZ_CP048209.1"/>
</dbReference>
<gene>
    <name evidence="2" type="ORF">GXP70_11935</name>
</gene>
<reference evidence="2 3" key="1">
    <citation type="submission" date="2020-01" db="EMBL/GenBank/DDBJ databases">
        <title>Paenibacillus sp. nov., isolated from tomato rhizosphere.</title>
        <authorList>
            <person name="Weon H.-Y."/>
            <person name="Lee S.A."/>
        </authorList>
    </citation>
    <scope>NUCLEOTIDE SEQUENCE [LARGE SCALE GENOMIC DNA]</scope>
    <source>
        <strain evidence="2 3">12200R-189</strain>
    </source>
</reference>
<name>A0A6C0FTU1_9BACL</name>
<organism evidence="2 3">
    <name type="scientific">Paenibacillus lycopersici</name>
    <dbReference type="NCBI Taxonomy" id="2704462"/>
    <lineage>
        <taxon>Bacteria</taxon>
        <taxon>Bacillati</taxon>
        <taxon>Bacillota</taxon>
        <taxon>Bacilli</taxon>
        <taxon>Bacillales</taxon>
        <taxon>Paenibacillaceae</taxon>
        <taxon>Paenibacillus</taxon>
    </lineage>
</organism>
<proteinExistence type="predicted"/>
<dbReference type="AlphaFoldDB" id="A0A6C0FTU1"/>
<dbReference type="EMBL" id="CP048209">
    <property type="protein sequence ID" value="QHT60576.1"/>
    <property type="molecule type" value="Genomic_DNA"/>
</dbReference>
<sequence>MKLRPLPIMLTAVITAGLLVGGWFMYRNVADLKPLDRIATSTPGVVEAKPVIGRSTVTVDLTLNRDANLRSIYDTIATKGDDIIGKKELKLNIAKSGSSDKLDDVWSSMLFEIAQAMDHRSYAAIPAAMKQTESKYPGIQAMSEMDDSNVYITLKDDQAVKYIVLPRVSNTIGVWPNA</sequence>
<accession>A0A6C0FTU1</accession>
<dbReference type="KEGG" id="plyc:GXP70_11935"/>
<keyword evidence="1" id="KW-0472">Membrane</keyword>
<keyword evidence="1" id="KW-1133">Transmembrane helix</keyword>
<keyword evidence="1" id="KW-0812">Transmembrane</keyword>
<feature type="transmembrane region" description="Helical" evidence="1">
    <location>
        <begin position="6"/>
        <end position="26"/>
    </location>
</feature>
<evidence type="ECO:0000256" key="1">
    <source>
        <dbReference type="SAM" id="Phobius"/>
    </source>
</evidence>
<dbReference type="Proteomes" id="UP000476064">
    <property type="component" value="Chromosome"/>
</dbReference>
<evidence type="ECO:0000313" key="3">
    <source>
        <dbReference type="Proteomes" id="UP000476064"/>
    </source>
</evidence>
<keyword evidence="3" id="KW-1185">Reference proteome</keyword>